<dbReference type="InterPro" id="IPR031157">
    <property type="entry name" value="G_TR_CS"/>
</dbReference>
<sequence>MQIDNNQLLRFTTAGSVDDGKSTLIGRLLYDSKAIFEDQLEAVTTTSKRKGHKGIDLALFTDGLRDEREQGITIDVAYRYFTTPKRKFIIADTPGHIQYTRNMVTGASTANVAIILIDARHGVIEQTKRHAFIASLLQIPHVIVCINKMDLVDYSEEIYNKINIQFEEFSSKLYAKDIRFIPISALDGDNVVNRSKHMDWYQGAPLLNTLENLHISSDINKTDARFPVQTVLRPQRDGFIDYRGYAGRVASGIFRPGDKVTVMPSGFTATIKSIDTYEGSLKEAYAPMSVSITLENDIDVSRGDMIVKTTNQPKAVQEFDTMLCWLNNNSASPKAKYTILHTSNEQKAMIKDVMYKIDINTYCREEEDKNLNMNDIARVKIRTTRPLMVDEYRDNRVTGSFVLIDDTTHETVAAGMIL</sequence>
<dbReference type="EMBL" id="FO117592">
    <property type="protein sequence ID" value="CCF99889.1"/>
    <property type="molecule type" value="Genomic_DNA"/>
</dbReference>
<dbReference type="InterPro" id="IPR027417">
    <property type="entry name" value="P-loop_NTPase"/>
</dbReference>
<dbReference type="EC" id="2.7.7.4" evidence="1"/>
<evidence type="ECO:0000256" key="1">
    <source>
        <dbReference type="ARBA" id="ARBA00012391"/>
    </source>
</evidence>
<evidence type="ECO:0000256" key="6">
    <source>
        <dbReference type="ARBA" id="ARBA00023134"/>
    </source>
</evidence>
<dbReference type="SUPFAM" id="SSF50447">
    <property type="entry name" value="Translation proteins"/>
    <property type="match status" value="1"/>
</dbReference>
<dbReference type="InterPro" id="IPR044139">
    <property type="entry name" value="CysN_NoDQ_III"/>
</dbReference>
<dbReference type="Pfam" id="PF22594">
    <property type="entry name" value="GTP-eEF1A_C"/>
    <property type="match status" value="1"/>
</dbReference>
<dbReference type="CDD" id="cd04166">
    <property type="entry name" value="CysN_ATPS"/>
    <property type="match status" value="1"/>
</dbReference>
<feature type="domain" description="Tr-type G" evidence="7">
    <location>
        <begin position="6"/>
        <end position="221"/>
    </location>
</feature>
<dbReference type="AlphaFoldDB" id="H6RFS8"/>
<dbReference type="CDD" id="cd04095">
    <property type="entry name" value="CysN_NoDQ_III"/>
    <property type="match status" value="1"/>
</dbReference>
<dbReference type="GO" id="GO:0003924">
    <property type="term" value="F:GTPase activity"/>
    <property type="evidence" value="ECO:0007669"/>
    <property type="project" value="InterPro"/>
</dbReference>
<dbReference type="GO" id="GO:0006790">
    <property type="term" value="P:sulfur compound metabolic process"/>
    <property type="evidence" value="ECO:0007669"/>
    <property type="project" value="InterPro"/>
</dbReference>
<dbReference type="InterPro" id="IPR041757">
    <property type="entry name" value="CysN_GTP-bd"/>
</dbReference>
<dbReference type="PROSITE" id="PS00301">
    <property type="entry name" value="G_TR_1"/>
    <property type="match status" value="1"/>
</dbReference>
<dbReference type="InterPro" id="IPR005225">
    <property type="entry name" value="Small_GTP-bd"/>
</dbReference>
<dbReference type="CDD" id="cd03695">
    <property type="entry name" value="CysN_NodQ_II"/>
    <property type="match status" value="1"/>
</dbReference>
<dbReference type="InterPro" id="IPR011779">
    <property type="entry name" value="SO4_adenylTrfase_lsu"/>
</dbReference>
<gene>
    <name evidence="8" type="primary">cysN</name>
    <name evidence="8" type="ORF">VIS_S3CBB10023</name>
</gene>
<dbReference type="FunFam" id="3.40.50.300:FF:000119">
    <property type="entry name" value="Sulfate adenylyltransferase subunit 1"/>
    <property type="match status" value="1"/>
</dbReference>
<reference evidence="8" key="1">
    <citation type="journal article" date="2012" name="Environ. Microbiol.">
        <title>Genomic content of uncultured Bacteroidetes from contrasting oceanic provinces in the North Atlantic Ocean.</title>
        <authorList>
            <person name="Gomez-Pereira P.R."/>
            <person name="Schuler M."/>
            <person name="Fuchs B.M."/>
            <person name="Bennke C."/>
            <person name="Teeling H."/>
            <person name="Waldmann J."/>
            <person name="Richter M."/>
            <person name="Barbe V."/>
            <person name="Bataille E."/>
            <person name="Glockner F.O."/>
            <person name="Amann R."/>
        </authorList>
    </citation>
    <scope>NUCLEOTIDE SEQUENCE</scope>
</reference>
<name>H6RFS8_9BACT</name>
<dbReference type="SUPFAM" id="SSF50465">
    <property type="entry name" value="EF-Tu/eEF-1alpha/eIF2-gamma C-terminal domain"/>
    <property type="match status" value="1"/>
</dbReference>
<evidence type="ECO:0000259" key="7">
    <source>
        <dbReference type="PROSITE" id="PS51722"/>
    </source>
</evidence>
<dbReference type="InterPro" id="IPR000795">
    <property type="entry name" value="T_Tr_GTP-bd_dom"/>
</dbReference>
<evidence type="ECO:0000256" key="2">
    <source>
        <dbReference type="ARBA" id="ARBA00022679"/>
    </source>
</evidence>
<dbReference type="PANTHER" id="PTHR23115">
    <property type="entry name" value="TRANSLATION FACTOR"/>
    <property type="match status" value="1"/>
</dbReference>
<dbReference type="InterPro" id="IPR044138">
    <property type="entry name" value="CysN_II"/>
</dbReference>
<dbReference type="SUPFAM" id="SSF52540">
    <property type="entry name" value="P-loop containing nucleoside triphosphate hydrolases"/>
    <property type="match status" value="1"/>
</dbReference>
<dbReference type="Gene3D" id="3.40.50.300">
    <property type="entry name" value="P-loop containing nucleotide triphosphate hydrolases"/>
    <property type="match status" value="1"/>
</dbReference>
<keyword evidence="6" id="KW-0342">GTP-binding</keyword>
<keyword evidence="5" id="KW-0067">ATP-binding</keyword>
<dbReference type="NCBIfam" id="TIGR02034">
    <property type="entry name" value="CysN"/>
    <property type="match status" value="1"/>
</dbReference>
<keyword evidence="2 8" id="KW-0808">Transferase</keyword>
<dbReference type="InterPro" id="IPR009000">
    <property type="entry name" value="Transl_B-barrel_sf"/>
</dbReference>
<keyword evidence="4" id="KW-0547">Nucleotide-binding</keyword>
<dbReference type="PRINTS" id="PR00315">
    <property type="entry name" value="ELONGATNFCT"/>
</dbReference>
<dbReference type="GO" id="GO:0005525">
    <property type="term" value="F:GTP binding"/>
    <property type="evidence" value="ECO:0007669"/>
    <property type="project" value="UniProtKB-KW"/>
</dbReference>
<protein>
    <recommendedName>
        <fullName evidence="1">sulfate adenylyltransferase</fullName>
        <ecNumber evidence="1">2.7.7.4</ecNumber>
    </recommendedName>
</protein>
<dbReference type="NCBIfam" id="NF003478">
    <property type="entry name" value="PRK05124.1"/>
    <property type="match status" value="1"/>
</dbReference>
<dbReference type="NCBIfam" id="TIGR00231">
    <property type="entry name" value="small_GTP"/>
    <property type="match status" value="1"/>
</dbReference>
<evidence type="ECO:0000256" key="3">
    <source>
        <dbReference type="ARBA" id="ARBA00022695"/>
    </source>
</evidence>
<proteinExistence type="predicted"/>
<dbReference type="Pfam" id="PF00009">
    <property type="entry name" value="GTP_EFTU"/>
    <property type="match status" value="1"/>
</dbReference>
<dbReference type="PROSITE" id="PS51722">
    <property type="entry name" value="G_TR_2"/>
    <property type="match status" value="1"/>
</dbReference>
<dbReference type="Gene3D" id="2.40.30.10">
    <property type="entry name" value="Translation factors"/>
    <property type="match status" value="2"/>
</dbReference>
<dbReference type="GO" id="GO:0004781">
    <property type="term" value="F:sulfate adenylyltransferase (ATP) activity"/>
    <property type="evidence" value="ECO:0007669"/>
    <property type="project" value="UniProtKB-EC"/>
</dbReference>
<organism evidence="8">
    <name type="scientific">uncultured Flavobacteriia bacterium</name>
    <dbReference type="NCBI Taxonomy" id="212695"/>
    <lineage>
        <taxon>Bacteria</taxon>
        <taxon>Pseudomonadati</taxon>
        <taxon>Bacteroidota</taxon>
        <taxon>Flavobacteriia</taxon>
        <taxon>environmental samples</taxon>
    </lineage>
</organism>
<dbReference type="GO" id="GO:0005524">
    <property type="term" value="F:ATP binding"/>
    <property type="evidence" value="ECO:0007669"/>
    <property type="project" value="UniProtKB-KW"/>
</dbReference>
<keyword evidence="3 8" id="KW-0548">Nucleotidyltransferase</keyword>
<evidence type="ECO:0000313" key="8">
    <source>
        <dbReference type="EMBL" id="CCF99889.1"/>
    </source>
</evidence>
<accession>H6RFS8</accession>
<dbReference type="InterPro" id="IPR050100">
    <property type="entry name" value="TRAFAC_GTPase_members"/>
</dbReference>
<dbReference type="InterPro" id="IPR054696">
    <property type="entry name" value="GTP-eEF1A_C"/>
</dbReference>
<evidence type="ECO:0000256" key="5">
    <source>
        <dbReference type="ARBA" id="ARBA00022840"/>
    </source>
</evidence>
<dbReference type="InterPro" id="IPR009001">
    <property type="entry name" value="Transl_elong_EF1A/Init_IF2_C"/>
</dbReference>
<evidence type="ECO:0000256" key="4">
    <source>
        <dbReference type="ARBA" id="ARBA00022741"/>
    </source>
</evidence>
<reference evidence="8" key="2">
    <citation type="submission" date="2012-02" db="EMBL/GenBank/DDBJ databases">
        <authorList>
            <person name="Genoscope - CEA"/>
        </authorList>
    </citation>
    <scope>NUCLEOTIDE SEQUENCE</scope>
</reference>